<evidence type="ECO:0000256" key="1">
    <source>
        <dbReference type="SAM" id="MobiDB-lite"/>
    </source>
</evidence>
<reference evidence="2 3" key="1">
    <citation type="journal article" date="2022" name="Nat. Genet.">
        <title>Improved pea reference genome and pan-genome highlight genomic features and evolutionary characteristics.</title>
        <authorList>
            <person name="Yang T."/>
            <person name="Liu R."/>
            <person name="Luo Y."/>
            <person name="Hu S."/>
            <person name="Wang D."/>
            <person name="Wang C."/>
            <person name="Pandey M.K."/>
            <person name="Ge S."/>
            <person name="Xu Q."/>
            <person name="Li N."/>
            <person name="Li G."/>
            <person name="Huang Y."/>
            <person name="Saxena R.K."/>
            <person name="Ji Y."/>
            <person name="Li M."/>
            <person name="Yan X."/>
            <person name="He Y."/>
            <person name="Liu Y."/>
            <person name="Wang X."/>
            <person name="Xiang C."/>
            <person name="Varshney R.K."/>
            <person name="Ding H."/>
            <person name="Gao S."/>
            <person name="Zong X."/>
        </authorList>
    </citation>
    <scope>NUCLEOTIDE SEQUENCE [LARGE SCALE GENOMIC DNA]</scope>
    <source>
        <strain evidence="2 3">cv. Zhongwan 6</strain>
    </source>
</reference>
<organism evidence="2 3">
    <name type="scientific">Pisum sativum</name>
    <name type="common">Garden pea</name>
    <name type="synonym">Lathyrus oleraceus</name>
    <dbReference type="NCBI Taxonomy" id="3888"/>
    <lineage>
        <taxon>Eukaryota</taxon>
        <taxon>Viridiplantae</taxon>
        <taxon>Streptophyta</taxon>
        <taxon>Embryophyta</taxon>
        <taxon>Tracheophyta</taxon>
        <taxon>Spermatophyta</taxon>
        <taxon>Magnoliopsida</taxon>
        <taxon>eudicotyledons</taxon>
        <taxon>Gunneridae</taxon>
        <taxon>Pentapetalae</taxon>
        <taxon>rosids</taxon>
        <taxon>fabids</taxon>
        <taxon>Fabales</taxon>
        <taxon>Fabaceae</taxon>
        <taxon>Papilionoideae</taxon>
        <taxon>50 kb inversion clade</taxon>
        <taxon>NPAAA clade</taxon>
        <taxon>Hologalegina</taxon>
        <taxon>IRL clade</taxon>
        <taxon>Fabeae</taxon>
        <taxon>Lathyrus</taxon>
    </lineage>
</organism>
<evidence type="ECO:0000313" key="3">
    <source>
        <dbReference type="Proteomes" id="UP001058974"/>
    </source>
</evidence>
<protein>
    <submittedName>
        <fullName evidence="2">Uncharacterized protein</fullName>
    </submittedName>
</protein>
<name>A0A9D5BCW3_PEA</name>
<dbReference type="Gramene" id="Psat02G0453500-T1">
    <property type="protein sequence ID" value="KAI5438846.1"/>
    <property type="gene ID" value="KIW84_024535"/>
</dbReference>
<dbReference type="Proteomes" id="UP001058974">
    <property type="component" value="Chromosome 2"/>
</dbReference>
<feature type="region of interest" description="Disordered" evidence="1">
    <location>
        <begin position="157"/>
        <end position="193"/>
    </location>
</feature>
<dbReference type="EMBL" id="JAMSHJ010000002">
    <property type="protein sequence ID" value="KAI5438846.1"/>
    <property type="molecule type" value="Genomic_DNA"/>
</dbReference>
<evidence type="ECO:0000313" key="2">
    <source>
        <dbReference type="EMBL" id="KAI5438846.1"/>
    </source>
</evidence>
<keyword evidence="3" id="KW-1185">Reference proteome</keyword>
<sequence length="325" mass="34428">MRSVLQKCLLLDETLPRPNATTKVPVSMEEWKELCTTEVSLTKWSCNDTMHTLAKQHDYRTCIKTTVSSQVAVKTTQPPRLNYTVNRGPQNVGFANSVSHNSLPVNKIVASISGIVEPPNREFSRDVSNAISSTVSGASYVKPSGSGVVISSFSDSISGAKKDGSPNSVVTSSDASASVPPKESGTCSEISSQQSTVASSEKLTSASLLPSSSVLSKNMVSDHQVAVQSSAVANEPSLAVDGGTYDCVASEVVGTKTTHSAAIACEDLSAAATRSIIPCISQGYLFRWNSVIATNIPVIEDGKLICIRKHLVHSQRAMTLPEEQP</sequence>
<proteinExistence type="predicted"/>
<comment type="caution">
    <text evidence="2">The sequence shown here is derived from an EMBL/GenBank/DDBJ whole genome shotgun (WGS) entry which is preliminary data.</text>
</comment>
<gene>
    <name evidence="2" type="ORF">KIW84_024535</name>
</gene>
<dbReference type="AlphaFoldDB" id="A0A9D5BCW3"/>
<accession>A0A9D5BCW3</accession>
<feature type="compositionally biased region" description="Low complexity" evidence="1">
    <location>
        <begin position="168"/>
        <end position="179"/>
    </location>
</feature>